<evidence type="ECO:0000259" key="5">
    <source>
        <dbReference type="PROSITE" id="PS50931"/>
    </source>
</evidence>
<dbReference type="InterPro" id="IPR036388">
    <property type="entry name" value="WH-like_DNA-bd_sf"/>
</dbReference>
<evidence type="ECO:0000313" key="7">
    <source>
        <dbReference type="Proteomes" id="UP000184278"/>
    </source>
</evidence>
<dbReference type="PROSITE" id="PS50931">
    <property type="entry name" value="HTH_LYSR"/>
    <property type="match status" value="1"/>
</dbReference>
<evidence type="ECO:0000313" key="6">
    <source>
        <dbReference type="EMBL" id="SHJ11383.1"/>
    </source>
</evidence>
<dbReference type="STRING" id="1121131.SAMN02745229_04114"/>
<accession>A0A1M6GNA8</accession>
<dbReference type="InterPro" id="IPR036390">
    <property type="entry name" value="WH_DNA-bd_sf"/>
</dbReference>
<dbReference type="InterPro" id="IPR000847">
    <property type="entry name" value="LysR_HTH_N"/>
</dbReference>
<keyword evidence="3 6" id="KW-0238">DNA-binding</keyword>
<dbReference type="GeneID" id="89510449"/>
<name>A0A1M6GNA8_BUTFI</name>
<dbReference type="EMBL" id="FQXK01000069">
    <property type="protein sequence ID" value="SHJ11383.1"/>
    <property type="molecule type" value="Genomic_DNA"/>
</dbReference>
<evidence type="ECO:0000256" key="4">
    <source>
        <dbReference type="ARBA" id="ARBA00023163"/>
    </source>
</evidence>
<protein>
    <submittedName>
        <fullName evidence="6">DNA-binding transcriptional regulator, LysR family</fullName>
    </submittedName>
</protein>
<gene>
    <name evidence="6" type="ORF">SAMN02745229_04114</name>
</gene>
<dbReference type="OrthoDB" id="9785745at2"/>
<dbReference type="RefSeq" id="WP_022755917.1">
    <property type="nucleotide sequence ID" value="NZ_FQXK01000069.1"/>
</dbReference>
<dbReference type="Pfam" id="PF03466">
    <property type="entry name" value="LysR_substrate"/>
    <property type="match status" value="1"/>
</dbReference>
<proteinExistence type="inferred from homology"/>
<keyword evidence="2" id="KW-0805">Transcription regulation</keyword>
<comment type="similarity">
    <text evidence="1">Belongs to the LysR transcriptional regulatory family.</text>
</comment>
<sequence length="297" mass="33978">MLDFRIDTFLCVCRHLNFTKAAKELNITQPAVSQHIHHLENEYGTKLFTQDGKKLFLTDNGKLLYKKMNQIKNDDESLKEILSKNNHGLKDISFGVTMTIGEYIIADPISDYIKNHPDTNLKITFGNTSELLKKLSDGVIDFALVEGYFPENDYETLLFSKEEFVPVCSAKHSFNQKPRVIKDLFPERILIREPGSGTRNILERALALNNYSTSDFRNFTQVENMHAIISLIEKDCGITFLYKAAVASGLQSGYLKTIPLDDFRVKHDFTFIWPKDTVFSEEIRAICEEIQPITHSA</sequence>
<reference evidence="7" key="1">
    <citation type="submission" date="2016-11" db="EMBL/GenBank/DDBJ databases">
        <authorList>
            <person name="Varghese N."/>
            <person name="Submissions S."/>
        </authorList>
    </citation>
    <scope>NUCLEOTIDE SEQUENCE [LARGE SCALE GENOMIC DNA]</scope>
    <source>
        <strain evidence="7">DSM 3071</strain>
    </source>
</reference>
<dbReference type="Gene3D" id="3.40.190.10">
    <property type="entry name" value="Periplasmic binding protein-like II"/>
    <property type="match status" value="2"/>
</dbReference>
<feature type="domain" description="HTH lysR-type" evidence="5">
    <location>
        <begin position="1"/>
        <end position="58"/>
    </location>
</feature>
<dbReference type="GO" id="GO:0000976">
    <property type="term" value="F:transcription cis-regulatory region binding"/>
    <property type="evidence" value="ECO:0007669"/>
    <property type="project" value="TreeGrafter"/>
</dbReference>
<keyword evidence="7" id="KW-1185">Reference proteome</keyword>
<dbReference type="Pfam" id="PF00126">
    <property type="entry name" value="HTH_1"/>
    <property type="match status" value="1"/>
</dbReference>
<dbReference type="Gene3D" id="1.10.10.10">
    <property type="entry name" value="Winged helix-like DNA-binding domain superfamily/Winged helix DNA-binding domain"/>
    <property type="match status" value="1"/>
</dbReference>
<dbReference type="Proteomes" id="UP000184278">
    <property type="component" value="Unassembled WGS sequence"/>
</dbReference>
<dbReference type="PANTHER" id="PTHR30126:SF40">
    <property type="entry name" value="HTH-TYPE TRANSCRIPTIONAL REGULATOR GLTR"/>
    <property type="match status" value="1"/>
</dbReference>
<dbReference type="SUPFAM" id="SSF53850">
    <property type="entry name" value="Periplasmic binding protein-like II"/>
    <property type="match status" value="1"/>
</dbReference>
<dbReference type="GO" id="GO:0003700">
    <property type="term" value="F:DNA-binding transcription factor activity"/>
    <property type="evidence" value="ECO:0007669"/>
    <property type="project" value="InterPro"/>
</dbReference>
<evidence type="ECO:0000256" key="2">
    <source>
        <dbReference type="ARBA" id="ARBA00023015"/>
    </source>
</evidence>
<dbReference type="AlphaFoldDB" id="A0A1M6GNA8"/>
<keyword evidence="4" id="KW-0804">Transcription</keyword>
<dbReference type="PANTHER" id="PTHR30126">
    <property type="entry name" value="HTH-TYPE TRANSCRIPTIONAL REGULATOR"/>
    <property type="match status" value="1"/>
</dbReference>
<evidence type="ECO:0000256" key="3">
    <source>
        <dbReference type="ARBA" id="ARBA00023125"/>
    </source>
</evidence>
<organism evidence="6 7">
    <name type="scientific">Butyrivibrio fibrisolvens DSM 3071</name>
    <dbReference type="NCBI Taxonomy" id="1121131"/>
    <lineage>
        <taxon>Bacteria</taxon>
        <taxon>Bacillati</taxon>
        <taxon>Bacillota</taxon>
        <taxon>Clostridia</taxon>
        <taxon>Lachnospirales</taxon>
        <taxon>Lachnospiraceae</taxon>
        <taxon>Butyrivibrio</taxon>
    </lineage>
</organism>
<dbReference type="SUPFAM" id="SSF46785">
    <property type="entry name" value="Winged helix' DNA-binding domain"/>
    <property type="match status" value="1"/>
</dbReference>
<dbReference type="PRINTS" id="PR00039">
    <property type="entry name" value="HTHLYSR"/>
</dbReference>
<evidence type="ECO:0000256" key="1">
    <source>
        <dbReference type="ARBA" id="ARBA00009437"/>
    </source>
</evidence>
<dbReference type="InterPro" id="IPR005119">
    <property type="entry name" value="LysR_subst-bd"/>
</dbReference>